<keyword evidence="3" id="KW-0560">Oxidoreductase</keyword>
<dbReference type="Gene3D" id="2.102.10.10">
    <property type="entry name" value="Rieske [2Fe-2S] iron-sulphur domain"/>
    <property type="match status" value="1"/>
</dbReference>
<dbReference type="GO" id="GO:0004497">
    <property type="term" value="F:monooxygenase activity"/>
    <property type="evidence" value="ECO:0007669"/>
    <property type="project" value="UniProtKB-ARBA"/>
</dbReference>
<gene>
    <name evidence="8" type="ORF">HNR19_000051</name>
</gene>
<dbReference type="InterPro" id="IPR012748">
    <property type="entry name" value="Rieske-like_NirD"/>
</dbReference>
<dbReference type="InterPro" id="IPR017881">
    <property type="entry name" value="NirD"/>
</dbReference>
<keyword evidence="4" id="KW-0408">Iron</keyword>
<evidence type="ECO:0000256" key="3">
    <source>
        <dbReference type="ARBA" id="ARBA00023002"/>
    </source>
</evidence>
<name>A0A853BYY1_9ACTN</name>
<dbReference type="SUPFAM" id="SSF50022">
    <property type="entry name" value="ISP domain"/>
    <property type="match status" value="1"/>
</dbReference>
<protein>
    <submittedName>
        <fullName evidence="8">NAD(P)H-dependent nitrite reductase small subunit</fullName>
    </submittedName>
</protein>
<keyword evidence="2" id="KW-0479">Metal-binding</keyword>
<dbReference type="PANTHER" id="PTHR40562:SF1">
    <property type="entry name" value="NITRITE REDUCTASE (NADH) SMALL SUBUNIT"/>
    <property type="match status" value="1"/>
</dbReference>
<keyword evidence="5" id="KW-0411">Iron-sulfur</keyword>
<dbReference type="AlphaFoldDB" id="A0A853BYY1"/>
<dbReference type="InterPro" id="IPR017941">
    <property type="entry name" value="Rieske_2Fe-2S"/>
</dbReference>
<dbReference type="GO" id="GO:0042128">
    <property type="term" value="P:nitrate assimilation"/>
    <property type="evidence" value="ECO:0007669"/>
    <property type="project" value="UniProtKB-KW"/>
</dbReference>
<dbReference type="Proteomes" id="UP000530424">
    <property type="component" value="Unassembled WGS sequence"/>
</dbReference>
<keyword evidence="1" id="KW-0001">2Fe-2S</keyword>
<evidence type="ECO:0000259" key="7">
    <source>
        <dbReference type="PROSITE" id="PS51296"/>
    </source>
</evidence>
<proteinExistence type="predicted"/>
<dbReference type="Pfam" id="PF13806">
    <property type="entry name" value="Rieske_2"/>
    <property type="match status" value="1"/>
</dbReference>
<comment type="caution">
    <text evidence="8">The sequence shown here is derived from an EMBL/GenBank/DDBJ whole genome shotgun (WGS) entry which is preliminary data.</text>
</comment>
<dbReference type="EMBL" id="JACCFP010000001">
    <property type="protein sequence ID" value="NYI99352.1"/>
    <property type="molecule type" value="Genomic_DNA"/>
</dbReference>
<evidence type="ECO:0000313" key="8">
    <source>
        <dbReference type="EMBL" id="NYI99352.1"/>
    </source>
</evidence>
<dbReference type="GO" id="GO:0051537">
    <property type="term" value="F:2 iron, 2 sulfur cluster binding"/>
    <property type="evidence" value="ECO:0007669"/>
    <property type="project" value="UniProtKB-KW"/>
</dbReference>
<evidence type="ECO:0000256" key="4">
    <source>
        <dbReference type="ARBA" id="ARBA00023004"/>
    </source>
</evidence>
<evidence type="ECO:0000256" key="2">
    <source>
        <dbReference type="ARBA" id="ARBA00022723"/>
    </source>
</evidence>
<dbReference type="GO" id="GO:0008942">
    <property type="term" value="F:nitrite reductase [NAD(P)H] activity"/>
    <property type="evidence" value="ECO:0007669"/>
    <property type="project" value="InterPro"/>
</dbReference>
<keyword evidence="6" id="KW-0534">Nitrate assimilation</keyword>
<evidence type="ECO:0000256" key="5">
    <source>
        <dbReference type="ARBA" id="ARBA00023014"/>
    </source>
</evidence>
<sequence>MSTTTDMNDVSAGTAYETVCRLDQIDREGGVTALVRGEAVAVFRTYDDRVFALSNYDPFGRASVLSRGIVGTKTVGEEEVPFVASPLLKQPFDLRTGACLDDPAVIVPTYEVRVDDGVVEVGPKRETIEP</sequence>
<dbReference type="InterPro" id="IPR036922">
    <property type="entry name" value="Rieske_2Fe-2S_sf"/>
</dbReference>
<dbReference type="PROSITE" id="PS51300">
    <property type="entry name" value="NIRD"/>
    <property type="match status" value="1"/>
</dbReference>
<evidence type="ECO:0000313" key="9">
    <source>
        <dbReference type="Proteomes" id="UP000530424"/>
    </source>
</evidence>
<organism evidence="8 9">
    <name type="scientific">Nocardioides thalensis</name>
    <dbReference type="NCBI Taxonomy" id="1914755"/>
    <lineage>
        <taxon>Bacteria</taxon>
        <taxon>Bacillati</taxon>
        <taxon>Actinomycetota</taxon>
        <taxon>Actinomycetes</taxon>
        <taxon>Propionibacteriales</taxon>
        <taxon>Nocardioidaceae</taxon>
        <taxon>Nocardioides</taxon>
    </lineage>
</organism>
<evidence type="ECO:0000256" key="6">
    <source>
        <dbReference type="ARBA" id="ARBA00023063"/>
    </source>
</evidence>
<reference evidence="8 9" key="1">
    <citation type="submission" date="2020-07" db="EMBL/GenBank/DDBJ databases">
        <title>Sequencing the genomes of 1000 actinobacteria strains.</title>
        <authorList>
            <person name="Klenk H.-P."/>
        </authorList>
    </citation>
    <scope>NUCLEOTIDE SEQUENCE [LARGE SCALE GENOMIC DNA]</scope>
    <source>
        <strain evidence="8 9">DSM 103833</strain>
    </source>
</reference>
<dbReference type="CDD" id="cd03529">
    <property type="entry name" value="Rieske_NirD"/>
    <property type="match status" value="1"/>
</dbReference>
<keyword evidence="9" id="KW-1185">Reference proteome</keyword>
<dbReference type="GO" id="GO:0016705">
    <property type="term" value="F:oxidoreductase activity, acting on paired donors, with incorporation or reduction of molecular oxygen"/>
    <property type="evidence" value="ECO:0007669"/>
    <property type="project" value="UniProtKB-ARBA"/>
</dbReference>
<dbReference type="PROSITE" id="PS51296">
    <property type="entry name" value="RIESKE"/>
    <property type="match status" value="1"/>
</dbReference>
<accession>A0A853BYY1</accession>
<dbReference type="RefSeq" id="WP_179666010.1">
    <property type="nucleotide sequence ID" value="NZ_JACCFP010000001.1"/>
</dbReference>
<dbReference type="GO" id="GO:0046872">
    <property type="term" value="F:metal ion binding"/>
    <property type="evidence" value="ECO:0007669"/>
    <property type="project" value="UniProtKB-KW"/>
</dbReference>
<evidence type="ECO:0000256" key="1">
    <source>
        <dbReference type="ARBA" id="ARBA00022714"/>
    </source>
</evidence>
<dbReference type="PANTHER" id="PTHR40562">
    <property type="match status" value="1"/>
</dbReference>
<feature type="domain" description="Rieske" evidence="7">
    <location>
        <begin position="17"/>
        <end position="121"/>
    </location>
</feature>
<dbReference type="NCBIfam" id="TIGR02378">
    <property type="entry name" value="nirD_assim_sml"/>
    <property type="match status" value="1"/>
</dbReference>